<evidence type="ECO:0000313" key="2">
    <source>
        <dbReference type="EMBL" id="MBT2185694.1"/>
    </source>
</evidence>
<dbReference type="AlphaFoldDB" id="A0A9X1AJL5"/>
<dbReference type="InterPro" id="IPR010718">
    <property type="entry name" value="DUF1294"/>
</dbReference>
<dbReference type="RefSeq" id="WP_214621425.1">
    <property type="nucleotide sequence ID" value="NZ_JAHGAW010000001.1"/>
</dbReference>
<name>A0A9X1AJL5_9SPHN</name>
<feature type="transmembrane region" description="Helical" evidence="1">
    <location>
        <begin position="68"/>
        <end position="88"/>
    </location>
</feature>
<dbReference type="Pfam" id="PF06961">
    <property type="entry name" value="DUF1294"/>
    <property type="match status" value="1"/>
</dbReference>
<dbReference type="EMBL" id="JAHGAW010000001">
    <property type="protein sequence ID" value="MBT2185694.1"/>
    <property type="molecule type" value="Genomic_DNA"/>
</dbReference>
<dbReference type="Proteomes" id="UP001138757">
    <property type="component" value="Unassembled WGS sequence"/>
</dbReference>
<protein>
    <submittedName>
        <fullName evidence="2">DUF1294 domain-containing protein</fullName>
    </submittedName>
</protein>
<accession>A0A9X1AJL5</accession>
<reference evidence="2" key="1">
    <citation type="submission" date="2021-05" db="EMBL/GenBank/DDBJ databases">
        <title>Genome of Sphingobium sp. strain.</title>
        <authorList>
            <person name="Fan R."/>
        </authorList>
    </citation>
    <scope>NUCLEOTIDE SEQUENCE</scope>
    <source>
        <strain evidence="2">H33</strain>
    </source>
</reference>
<organism evidence="2 3">
    <name type="scientific">Sphingobium nicotianae</name>
    <dbReference type="NCBI Taxonomy" id="2782607"/>
    <lineage>
        <taxon>Bacteria</taxon>
        <taxon>Pseudomonadati</taxon>
        <taxon>Pseudomonadota</taxon>
        <taxon>Alphaproteobacteria</taxon>
        <taxon>Sphingomonadales</taxon>
        <taxon>Sphingomonadaceae</taxon>
        <taxon>Sphingobium</taxon>
    </lineage>
</organism>
<gene>
    <name evidence="2" type="ORF">KK488_01910</name>
</gene>
<sequence>MATWPPFLLALLAINLAAFVGFGIDKGRARTGGWRISEATLLLLAVVGGTIGAYLGRWHFRHKTRKTAFSLALHLIAVAQFALLIIFAP</sequence>
<keyword evidence="1" id="KW-0812">Transmembrane</keyword>
<evidence type="ECO:0000256" key="1">
    <source>
        <dbReference type="SAM" id="Phobius"/>
    </source>
</evidence>
<comment type="caution">
    <text evidence="2">The sequence shown here is derived from an EMBL/GenBank/DDBJ whole genome shotgun (WGS) entry which is preliminary data.</text>
</comment>
<proteinExistence type="predicted"/>
<keyword evidence="1" id="KW-1133">Transmembrane helix</keyword>
<keyword evidence="3" id="KW-1185">Reference proteome</keyword>
<keyword evidence="1" id="KW-0472">Membrane</keyword>
<evidence type="ECO:0000313" key="3">
    <source>
        <dbReference type="Proteomes" id="UP001138757"/>
    </source>
</evidence>
<feature type="transmembrane region" description="Helical" evidence="1">
    <location>
        <begin position="39"/>
        <end position="56"/>
    </location>
</feature>